<dbReference type="PANTHER" id="PTHR34139">
    <property type="entry name" value="UPF0331 PROTEIN MJ0127"/>
    <property type="match status" value="1"/>
</dbReference>
<organism evidence="7 8">
    <name type="scientific">Adhaeribacter aerolatus</name>
    <dbReference type="NCBI Taxonomy" id="670289"/>
    <lineage>
        <taxon>Bacteria</taxon>
        <taxon>Pseudomonadati</taxon>
        <taxon>Bacteroidota</taxon>
        <taxon>Cytophagia</taxon>
        <taxon>Cytophagales</taxon>
        <taxon>Hymenobacteraceae</taxon>
        <taxon>Adhaeribacter</taxon>
    </lineage>
</organism>
<dbReference type="AlphaFoldDB" id="A0A512AT17"/>
<dbReference type="Proteomes" id="UP000321532">
    <property type="component" value="Unassembled WGS sequence"/>
</dbReference>
<evidence type="ECO:0000256" key="3">
    <source>
        <dbReference type="ARBA" id="ARBA00022722"/>
    </source>
</evidence>
<keyword evidence="8" id="KW-1185">Reference proteome</keyword>
<evidence type="ECO:0000256" key="6">
    <source>
        <dbReference type="ARBA" id="ARBA00024207"/>
    </source>
</evidence>
<reference evidence="7 8" key="1">
    <citation type="submission" date="2019-07" db="EMBL/GenBank/DDBJ databases">
        <title>Whole genome shotgun sequence of Adhaeribacter aerolatus NBRC 106133.</title>
        <authorList>
            <person name="Hosoyama A."/>
            <person name="Uohara A."/>
            <person name="Ohji S."/>
            <person name="Ichikawa N."/>
        </authorList>
    </citation>
    <scope>NUCLEOTIDE SEQUENCE [LARGE SCALE GENOMIC DNA]</scope>
    <source>
        <strain evidence="7 8">NBRC 106133</strain>
    </source>
</reference>
<keyword evidence="4" id="KW-0547">Nucleotide-binding</keyword>
<accession>A0A512AT17</accession>
<comment type="caution">
    <text evidence="7">The sequence shown here is derived from an EMBL/GenBank/DDBJ whole genome shotgun (WGS) entry which is preliminary data.</text>
</comment>
<evidence type="ECO:0000256" key="2">
    <source>
        <dbReference type="ARBA" id="ARBA00022649"/>
    </source>
</evidence>
<dbReference type="GO" id="GO:0004540">
    <property type="term" value="F:RNA nuclease activity"/>
    <property type="evidence" value="ECO:0007669"/>
    <property type="project" value="InterPro"/>
</dbReference>
<keyword evidence="5" id="KW-0378">Hydrolase</keyword>
<evidence type="ECO:0008006" key="9">
    <source>
        <dbReference type="Google" id="ProtNLM"/>
    </source>
</evidence>
<evidence type="ECO:0000256" key="5">
    <source>
        <dbReference type="ARBA" id="ARBA00022801"/>
    </source>
</evidence>
<protein>
    <recommendedName>
        <fullName evidence="9">DUF86 domain-containing protein</fullName>
    </recommendedName>
</protein>
<evidence type="ECO:0000313" key="8">
    <source>
        <dbReference type="Proteomes" id="UP000321532"/>
    </source>
</evidence>
<dbReference type="InterPro" id="IPR037038">
    <property type="entry name" value="HepT-like_sf"/>
</dbReference>
<dbReference type="InterPro" id="IPR051813">
    <property type="entry name" value="HepT_RNase_toxin"/>
</dbReference>
<gene>
    <name evidence="7" type="ORF">AAE02nite_05230</name>
</gene>
<dbReference type="InterPro" id="IPR008201">
    <property type="entry name" value="HepT-like"/>
</dbReference>
<dbReference type="EMBL" id="BJYS01000002">
    <property type="protein sequence ID" value="GEO02859.1"/>
    <property type="molecule type" value="Genomic_DNA"/>
</dbReference>
<dbReference type="PANTHER" id="PTHR34139:SF1">
    <property type="entry name" value="RNASE MJ1380-RELATED"/>
    <property type="match status" value="1"/>
</dbReference>
<sequence>MPKEVRGRYPDTPWEEMYRLRNRISHEYFGIDYQIIWRIATDYLPKNLKQINKILIKERARTPDNN</sequence>
<dbReference type="Pfam" id="PF01934">
    <property type="entry name" value="HepT-like"/>
    <property type="match status" value="1"/>
</dbReference>
<evidence type="ECO:0000256" key="1">
    <source>
        <dbReference type="ARBA" id="ARBA00022553"/>
    </source>
</evidence>
<dbReference type="GO" id="GO:0110001">
    <property type="term" value="C:toxin-antitoxin complex"/>
    <property type="evidence" value="ECO:0007669"/>
    <property type="project" value="InterPro"/>
</dbReference>
<keyword evidence="2" id="KW-1277">Toxin-antitoxin system</keyword>
<evidence type="ECO:0000313" key="7">
    <source>
        <dbReference type="EMBL" id="GEO02859.1"/>
    </source>
</evidence>
<dbReference type="GO" id="GO:0016787">
    <property type="term" value="F:hydrolase activity"/>
    <property type="evidence" value="ECO:0007669"/>
    <property type="project" value="UniProtKB-KW"/>
</dbReference>
<keyword evidence="3" id="KW-0540">Nuclease</keyword>
<dbReference type="GO" id="GO:0000166">
    <property type="term" value="F:nucleotide binding"/>
    <property type="evidence" value="ECO:0007669"/>
    <property type="project" value="UniProtKB-KW"/>
</dbReference>
<dbReference type="Gene3D" id="1.20.120.580">
    <property type="entry name" value="bsu32300-like"/>
    <property type="match status" value="1"/>
</dbReference>
<name>A0A512AT17_9BACT</name>
<proteinExistence type="inferred from homology"/>
<keyword evidence="1" id="KW-0597">Phosphoprotein</keyword>
<evidence type="ECO:0000256" key="4">
    <source>
        <dbReference type="ARBA" id="ARBA00022741"/>
    </source>
</evidence>
<comment type="similarity">
    <text evidence="6">Belongs to the HepT RNase toxin family.</text>
</comment>